<comment type="caution">
    <text evidence="10">The sequence shown here is derived from an EMBL/GenBank/DDBJ whole genome shotgun (WGS) entry which is preliminary data.</text>
</comment>
<evidence type="ECO:0000256" key="3">
    <source>
        <dbReference type="ARBA" id="ARBA00022448"/>
    </source>
</evidence>
<evidence type="ECO:0000313" key="10">
    <source>
        <dbReference type="EMBL" id="TDN99104.1"/>
    </source>
</evidence>
<dbReference type="InterPro" id="IPR013525">
    <property type="entry name" value="ABC2_TM"/>
</dbReference>
<dbReference type="AlphaFoldDB" id="A0A4R6GWG6"/>
<reference evidence="10 11" key="1">
    <citation type="submission" date="2019-03" db="EMBL/GenBank/DDBJ databases">
        <title>Freshwater and sediment microbial communities from various areas in North America, analyzing microbe dynamics in response to fracking.</title>
        <authorList>
            <person name="Lamendella R."/>
        </authorList>
    </citation>
    <scope>NUCLEOTIDE SEQUENCE [LARGE SCALE GENOMIC DNA]</scope>
    <source>
        <strain evidence="10 11">114D</strain>
    </source>
</reference>
<accession>A0A4R6GWG6</accession>
<keyword evidence="7 8" id="KW-0472">Membrane</keyword>
<dbReference type="Gene3D" id="3.40.1710.10">
    <property type="entry name" value="abc type-2 transporter like domain"/>
    <property type="match status" value="1"/>
</dbReference>
<evidence type="ECO:0000256" key="1">
    <source>
        <dbReference type="ARBA" id="ARBA00004651"/>
    </source>
</evidence>
<comment type="subcellular location">
    <subcellularLocation>
        <location evidence="1">Cell membrane</location>
        <topology evidence="1">Multi-pass membrane protein</topology>
    </subcellularLocation>
</comment>
<feature type="transmembrane region" description="Helical" evidence="8">
    <location>
        <begin position="188"/>
        <end position="210"/>
    </location>
</feature>
<evidence type="ECO:0000256" key="6">
    <source>
        <dbReference type="ARBA" id="ARBA00022989"/>
    </source>
</evidence>
<feature type="transmembrane region" description="Helical" evidence="8">
    <location>
        <begin position="237"/>
        <end position="259"/>
    </location>
</feature>
<feature type="transmembrane region" description="Helical" evidence="8">
    <location>
        <begin position="355"/>
        <end position="375"/>
    </location>
</feature>
<dbReference type="EMBL" id="SNWI01000007">
    <property type="protein sequence ID" value="TDN99104.1"/>
    <property type="molecule type" value="Genomic_DNA"/>
</dbReference>
<dbReference type="InterPro" id="IPR051449">
    <property type="entry name" value="ABC-2_transporter_component"/>
</dbReference>
<feature type="transmembrane region" description="Helical" evidence="8">
    <location>
        <begin position="34"/>
        <end position="55"/>
    </location>
</feature>
<protein>
    <submittedName>
        <fullName evidence="10">ABC-2 type transport system permease protein</fullName>
    </submittedName>
</protein>
<feature type="transmembrane region" description="Helical" evidence="8">
    <location>
        <begin position="300"/>
        <end position="320"/>
    </location>
</feature>
<feature type="domain" description="ABC transmembrane type-2" evidence="9">
    <location>
        <begin position="147"/>
        <end position="381"/>
    </location>
</feature>
<comment type="similarity">
    <text evidence="2">Belongs to the ABC-2 integral membrane protein family.</text>
</comment>
<keyword evidence="6 8" id="KW-1133">Transmembrane helix</keyword>
<dbReference type="Proteomes" id="UP000294848">
    <property type="component" value="Unassembled WGS sequence"/>
</dbReference>
<evidence type="ECO:0000256" key="4">
    <source>
        <dbReference type="ARBA" id="ARBA00022475"/>
    </source>
</evidence>
<evidence type="ECO:0000313" key="11">
    <source>
        <dbReference type="Proteomes" id="UP000294848"/>
    </source>
</evidence>
<dbReference type="PANTHER" id="PTHR30294:SF29">
    <property type="entry name" value="MULTIDRUG ABC TRANSPORTER PERMEASE YBHS-RELATED"/>
    <property type="match status" value="1"/>
</dbReference>
<feature type="transmembrane region" description="Helical" evidence="8">
    <location>
        <begin position="265"/>
        <end position="288"/>
    </location>
</feature>
<dbReference type="GO" id="GO:0005886">
    <property type="term" value="C:plasma membrane"/>
    <property type="evidence" value="ECO:0007669"/>
    <property type="project" value="UniProtKB-SubCell"/>
</dbReference>
<organism evidence="10 11">
    <name type="scientific">Sunxiuqinia elliptica</name>
    <dbReference type="NCBI Taxonomy" id="655355"/>
    <lineage>
        <taxon>Bacteria</taxon>
        <taxon>Pseudomonadati</taxon>
        <taxon>Bacteroidota</taxon>
        <taxon>Bacteroidia</taxon>
        <taxon>Marinilabiliales</taxon>
        <taxon>Prolixibacteraceae</taxon>
        <taxon>Sunxiuqinia</taxon>
    </lineage>
</organism>
<keyword evidence="3" id="KW-0813">Transport</keyword>
<proteinExistence type="inferred from homology"/>
<name>A0A4R6GWG6_9BACT</name>
<dbReference type="PROSITE" id="PS51012">
    <property type="entry name" value="ABC_TM2"/>
    <property type="match status" value="1"/>
</dbReference>
<keyword evidence="5 8" id="KW-0812">Transmembrane</keyword>
<evidence type="ECO:0000259" key="9">
    <source>
        <dbReference type="PROSITE" id="PS51012"/>
    </source>
</evidence>
<dbReference type="GO" id="GO:0140359">
    <property type="term" value="F:ABC-type transporter activity"/>
    <property type="evidence" value="ECO:0007669"/>
    <property type="project" value="InterPro"/>
</dbReference>
<evidence type="ECO:0000256" key="5">
    <source>
        <dbReference type="ARBA" id="ARBA00022692"/>
    </source>
</evidence>
<dbReference type="PANTHER" id="PTHR30294">
    <property type="entry name" value="MEMBRANE COMPONENT OF ABC TRANSPORTER YHHJ-RELATED"/>
    <property type="match status" value="1"/>
</dbReference>
<evidence type="ECO:0000256" key="7">
    <source>
        <dbReference type="ARBA" id="ARBA00023136"/>
    </source>
</evidence>
<evidence type="ECO:0000256" key="2">
    <source>
        <dbReference type="ARBA" id="ARBA00007783"/>
    </source>
</evidence>
<dbReference type="Pfam" id="PF12698">
    <property type="entry name" value="ABC2_membrane_3"/>
    <property type="match status" value="1"/>
</dbReference>
<evidence type="ECO:0000256" key="8">
    <source>
        <dbReference type="SAM" id="Phobius"/>
    </source>
</evidence>
<dbReference type="InterPro" id="IPR047817">
    <property type="entry name" value="ABC2_TM_bact-type"/>
</dbReference>
<gene>
    <name evidence="10" type="ORF">DET52_107236</name>
</gene>
<keyword evidence="4" id="KW-1003">Cell membrane</keyword>
<sequence length="383" mass="43146">MHYQNRCFATHNRIIMNRFLGFVKKEFYHIFRDARTMIILFGIPIAQLLLFGTVITNEIKDAHIAIYDQSKDEVTQEITTKLLSSGYFVLDQYLESTADIEAIFKKGKVREVLVFEAGFAQSLEKEGKAKVQVIADASDPNVGKLLANYTSGIINDYMLKEMGEMQLPMQIKPEVRMYYNEGLESVHMFVPGIMAMILMLISAMMTSISITREKELGTMEILLVSPLRPVQIILGKVAPYLGLSIINAVVILLIGHWVFGVPIAGSWVLLMLESILFILMALCLGILISTMAKTQMVAMFISMIALMLPTILLSGFIFPIENMPVPLQILSHAMPPRWFIVILKNIMLKGTGLLYVWKETLILLGMAVLFTAIAVKKFKTRLE</sequence>